<dbReference type="InterPro" id="IPR059179">
    <property type="entry name" value="MLKL-like_MCAfunc"/>
</dbReference>
<dbReference type="CDD" id="cd21037">
    <property type="entry name" value="MLKL_NTD"/>
    <property type="match status" value="1"/>
</dbReference>
<evidence type="ECO:0000259" key="5">
    <source>
        <dbReference type="PROSITE" id="PS50011"/>
    </source>
</evidence>
<keyword evidence="1" id="KW-0808">Transferase</keyword>
<dbReference type="Gene3D" id="1.10.510.10">
    <property type="entry name" value="Transferase(Phosphotransferase) domain 1"/>
    <property type="match status" value="1"/>
</dbReference>
<dbReference type="GO" id="GO:0005524">
    <property type="term" value="F:ATP binding"/>
    <property type="evidence" value="ECO:0007669"/>
    <property type="project" value="UniProtKB-KW"/>
</dbReference>
<sequence length="679" mass="76620">MGVSINVLQCFNLVKPVLSAIPEPIAGLLIAALQSVLEAVEQARDNKNQLKVLFARVCDILKSLKVPQNFADETLQRSVETLIANMESIRDLAISLRNKNLFKAMLQSGDIKLTIEELERNLWSSCLAFQNSALILANRKLDDLWNLANDHNRNRISAEQLHAAKLEDQREQLKMIQEAVASLSSGTTNTLDTILETINADSTVTVTGMTALLERHETGRIQLQDPVIKFLRAGISRIHEQRRDSVVQIKSWTVTAWEVERGFLLGSDKTSFIRAGRWLGKSVGIIELKDAETTVRYVKIWKNLRSNRIQGFLGASTVDNPPFILVQPSHLTIAEYVKVTAKPNLRRLVLDLMRAIEYLHTRTPPVVHGKLRSAVVNVDDKGELTVGSVGLQIHDLRVPEKDCVELEQSLDKWTAPELLEDRSRSLATTSDIYSVGVIVSELIAIIHERHPNQKFPLLTPIAKECTAVNPSSRPGAIELIEKLEQKLPSKDEVTDFLAVLPSSDNITELTGLQNVDRWRVVPYVCKIQMVYMEQNDHLYVASAPLEGIGEHPLRQLSIEVKCHDQGQEYTTAHPKDGIWTWIELALLRENAEGKRKQVNLEKALKGQPRGFMIADTRYEIIRLPFADSTPRVHRANLDWRNPFIKEARKGDVIALHPKARFPGWVNYMYSAEMHVVTEQ</sequence>
<dbReference type="InterPro" id="IPR001245">
    <property type="entry name" value="Ser-Thr/Tyr_kinase_cat_dom"/>
</dbReference>
<keyword evidence="3 6" id="KW-0418">Kinase</keyword>
<dbReference type="Pfam" id="PF07714">
    <property type="entry name" value="PK_Tyr_Ser-Thr"/>
    <property type="match status" value="1"/>
</dbReference>
<dbReference type="Gene3D" id="1.20.930.20">
    <property type="entry name" value="Adaptor protein Cbl, N-terminal domain"/>
    <property type="match status" value="1"/>
</dbReference>
<organism evidence="6 7">
    <name type="scientific">Lentinula aff. detonsa</name>
    <dbReference type="NCBI Taxonomy" id="2804958"/>
    <lineage>
        <taxon>Eukaryota</taxon>
        <taxon>Fungi</taxon>
        <taxon>Dikarya</taxon>
        <taxon>Basidiomycota</taxon>
        <taxon>Agaricomycotina</taxon>
        <taxon>Agaricomycetes</taxon>
        <taxon>Agaricomycetidae</taxon>
        <taxon>Agaricales</taxon>
        <taxon>Marasmiineae</taxon>
        <taxon>Omphalotaceae</taxon>
        <taxon>Lentinula</taxon>
    </lineage>
</organism>
<proteinExistence type="predicted"/>
<keyword evidence="7" id="KW-1185">Reference proteome</keyword>
<dbReference type="PANTHER" id="PTHR44329">
    <property type="entry name" value="SERINE/THREONINE-PROTEIN KINASE TNNI3K-RELATED"/>
    <property type="match status" value="1"/>
</dbReference>
<dbReference type="PROSITE" id="PS50011">
    <property type="entry name" value="PROTEIN_KINASE_DOM"/>
    <property type="match status" value="1"/>
</dbReference>
<dbReference type="Proteomes" id="UP001163798">
    <property type="component" value="Unassembled WGS sequence"/>
</dbReference>
<dbReference type="PANTHER" id="PTHR44329:SF288">
    <property type="entry name" value="MITOGEN-ACTIVATED PROTEIN KINASE KINASE KINASE 20"/>
    <property type="match status" value="1"/>
</dbReference>
<evidence type="ECO:0000313" key="6">
    <source>
        <dbReference type="EMBL" id="KAJ3783453.1"/>
    </source>
</evidence>
<dbReference type="GO" id="GO:0007166">
    <property type="term" value="P:cell surface receptor signaling pathway"/>
    <property type="evidence" value="ECO:0007669"/>
    <property type="project" value="InterPro"/>
</dbReference>
<dbReference type="AlphaFoldDB" id="A0AA38NKR3"/>
<feature type="domain" description="Protein kinase" evidence="5">
    <location>
        <begin position="259"/>
        <end position="524"/>
    </location>
</feature>
<dbReference type="InterPro" id="IPR011009">
    <property type="entry name" value="Kinase-like_dom_sf"/>
</dbReference>
<gene>
    <name evidence="6" type="ORF">GGU10DRAFT_360841</name>
</gene>
<comment type="caution">
    <text evidence="6">The sequence shown here is derived from an EMBL/GenBank/DDBJ whole genome shotgun (WGS) entry which is preliminary data.</text>
</comment>
<evidence type="ECO:0000256" key="3">
    <source>
        <dbReference type="ARBA" id="ARBA00022777"/>
    </source>
</evidence>
<dbReference type="SUPFAM" id="SSF56112">
    <property type="entry name" value="Protein kinase-like (PK-like)"/>
    <property type="match status" value="1"/>
</dbReference>
<dbReference type="InterPro" id="IPR000719">
    <property type="entry name" value="Prot_kinase_dom"/>
</dbReference>
<evidence type="ECO:0000256" key="4">
    <source>
        <dbReference type="ARBA" id="ARBA00022840"/>
    </source>
</evidence>
<dbReference type="InterPro" id="IPR051681">
    <property type="entry name" value="Ser/Thr_Kinases-Pseudokinases"/>
</dbReference>
<dbReference type="InterPro" id="IPR036537">
    <property type="entry name" value="Adaptor_Cbl_N_dom_sf"/>
</dbReference>
<dbReference type="EMBL" id="MU793419">
    <property type="protein sequence ID" value="KAJ3783453.1"/>
    <property type="molecule type" value="Genomic_DNA"/>
</dbReference>
<keyword evidence="2" id="KW-0547">Nucleotide-binding</keyword>
<evidence type="ECO:0000313" key="7">
    <source>
        <dbReference type="Proteomes" id="UP001163798"/>
    </source>
</evidence>
<accession>A0AA38NKR3</accession>
<name>A0AA38NKR3_9AGAR</name>
<protein>
    <submittedName>
        <fullName evidence="6">Kinase-like domain-containing protein</fullName>
    </submittedName>
</protein>
<evidence type="ECO:0000256" key="2">
    <source>
        <dbReference type="ARBA" id="ARBA00022741"/>
    </source>
</evidence>
<keyword evidence="4" id="KW-0067">ATP-binding</keyword>
<dbReference type="GO" id="GO:0004674">
    <property type="term" value="F:protein serine/threonine kinase activity"/>
    <property type="evidence" value="ECO:0007669"/>
    <property type="project" value="TreeGrafter"/>
</dbReference>
<reference evidence="6" key="1">
    <citation type="submission" date="2022-08" db="EMBL/GenBank/DDBJ databases">
        <authorList>
            <consortium name="DOE Joint Genome Institute"/>
            <person name="Min B."/>
            <person name="Riley R."/>
            <person name="Sierra-Patev S."/>
            <person name="Naranjo-Ortiz M."/>
            <person name="Looney B."/>
            <person name="Konkel Z."/>
            <person name="Slot J.C."/>
            <person name="Sakamoto Y."/>
            <person name="Steenwyk J.L."/>
            <person name="Rokas A."/>
            <person name="Carro J."/>
            <person name="Camarero S."/>
            <person name="Ferreira P."/>
            <person name="Molpeceres G."/>
            <person name="Ruiz-Duenas F.J."/>
            <person name="Serrano A."/>
            <person name="Henrissat B."/>
            <person name="Drula E."/>
            <person name="Hughes K.W."/>
            <person name="Mata J.L."/>
            <person name="Ishikawa N.K."/>
            <person name="Vargas-Isla R."/>
            <person name="Ushijima S."/>
            <person name="Smith C.A."/>
            <person name="Ahrendt S."/>
            <person name="Andreopoulos W."/>
            <person name="He G."/>
            <person name="Labutti K."/>
            <person name="Lipzen A."/>
            <person name="Ng V."/>
            <person name="Sandor L."/>
            <person name="Barry K."/>
            <person name="Martinez A.T."/>
            <person name="Xiao Y."/>
            <person name="Gibbons J.G."/>
            <person name="Terashima K."/>
            <person name="Hibbett D.S."/>
            <person name="Grigoriev I.V."/>
        </authorList>
    </citation>
    <scope>NUCLEOTIDE SEQUENCE</scope>
    <source>
        <strain evidence="6">TFB10291</strain>
    </source>
</reference>
<evidence type="ECO:0000256" key="1">
    <source>
        <dbReference type="ARBA" id="ARBA00022679"/>
    </source>
</evidence>